<comment type="caution">
    <text evidence="1">The sequence shown here is derived from an EMBL/GenBank/DDBJ whole genome shotgun (WGS) entry which is preliminary data.</text>
</comment>
<proteinExistence type="predicted"/>
<dbReference type="RefSeq" id="WP_192568765.1">
    <property type="nucleotide sequence ID" value="NZ_JACZEP010000017.1"/>
</dbReference>
<dbReference type="NCBIfam" id="NF047705">
    <property type="entry name" value="slr1659_superfam"/>
    <property type="match status" value="1"/>
</dbReference>
<keyword evidence="2" id="KW-1185">Reference proteome</keyword>
<dbReference type="SUPFAM" id="SSF52091">
    <property type="entry name" value="SpoIIaa-like"/>
    <property type="match status" value="1"/>
</dbReference>
<reference evidence="1 2" key="1">
    <citation type="submission" date="2020-09" db="EMBL/GenBank/DDBJ databases">
        <title>Draft Genome Sequence of Aminobacter carboxidus type strain DSM 1086, a soil Gram-negative carboxydobacterium.</title>
        <authorList>
            <person name="Turrini P."/>
            <person name="Tescari M."/>
            <person name="Artuso I."/>
            <person name="Lugli G.A."/>
            <person name="Frangipani E."/>
            <person name="Ventura M."/>
            <person name="Visca P."/>
        </authorList>
    </citation>
    <scope>NUCLEOTIDE SEQUENCE [LARGE SCALE GENOMIC DNA]</scope>
    <source>
        <strain evidence="1 2">DSM 1086</strain>
    </source>
</reference>
<dbReference type="Proteomes" id="UP000598227">
    <property type="component" value="Unassembled WGS sequence"/>
</dbReference>
<evidence type="ECO:0008006" key="3">
    <source>
        <dbReference type="Google" id="ProtNLM"/>
    </source>
</evidence>
<protein>
    <recommendedName>
        <fullName evidence="3">STAS domain-containing protein</fullName>
    </recommendedName>
</protein>
<dbReference type="Gene3D" id="3.30.750.24">
    <property type="entry name" value="STAS domain"/>
    <property type="match status" value="1"/>
</dbReference>
<accession>A0ABR9GX47</accession>
<organism evidence="1 2">
    <name type="scientific">Aminobacter carboxidus</name>
    <dbReference type="NCBI Taxonomy" id="376165"/>
    <lineage>
        <taxon>Bacteria</taxon>
        <taxon>Pseudomonadati</taxon>
        <taxon>Pseudomonadota</taxon>
        <taxon>Alphaproteobacteria</taxon>
        <taxon>Hyphomicrobiales</taxon>
        <taxon>Phyllobacteriaceae</taxon>
        <taxon>Aminobacter</taxon>
    </lineage>
</organism>
<name>A0ABR9GX47_9HYPH</name>
<dbReference type="EMBL" id="JACZEP010000017">
    <property type="protein sequence ID" value="MBE1208088.1"/>
    <property type="molecule type" value="Genomic_DNA"/>
</dbReference>
<evidence type="ECO:0000313" key="2">
    <source>
        <dbReference type="Proteomes" id="UP000598227"/>
    </source>
</evidence>
<evidence type="ECO:0000313" key="1">
    <source>
        <dbReference type="EMBL" id="MBE1208088.1"/>
    </source>
</evidence>
<sequence>MVINTDEYSVWVEGNDLYFSGVMRLENKAAPEMSALVRDLLNSRPPTITVHLSDLEFLNSQGRNILAKLVIEARNHPEVRLVVRGNSNIAWQARALPNLKKLYPDLVLLMD</sequence>
<gene>
    <name evidence="1" type="ORF">IHE39_27735</name>
</gene>
<dbReference type="InterPro" id="IPR036513">
    <property type="entry name" value="STAS_dom_sf"/>
</dbReference>